<dbReference type="OMA" id="HITSICQ"/>
<comment type="subcellular location">
    <subcellularLocation>
        <location evidence="1">Nucleus</location>
    </subcellularLocation>
</comment>
<dbReference type="GO" id="GO:0005669">
    <property type="term" value="C:transcription factor TFIID complex"/>
    <property type="evidence" value="ECO:0007669"/>
    <property type="project" value="TreeGrafter"/>
</dbReference>
<dbReference type="OrthoDB" id="10266074at2759"/>
<reference evidence="8 9" key="1">
    <citation type="journal article" date="2011" name="Proc. Natl. Acad. Sci. U.S.A.">
        <title>Comparative genomics of xylose-fermenting fungi for enhanced biofuel production.</title>
        <authorList>
            <person name="Wohlbach D.J."/>
            <person name="Kuo A."/>
            <person name="Sato T.K."/>
            <person name="Potts K.M."/>
            <person name="Salamov A.A."/>
            <person name="LaButti K.M."/>
            <person name="Sun H."/>
            <person name="Clum A."/>
            <person name="Pangilinan J.L."/>
            <person name="Lindquist E.A."/>
            <person name="Lucas S."/>
            <person name="Lapidus A."/>
            <person name="Jin M."/>
            <person name="Gunawan C."/>
            <person name="Balan V."/>
            <person name="Dale B.E."/>
            <person name="Jeffries T.W."/>
            <person name="Zinkel R."/>
            <person name="Barry K.W."/>
            <person name="Grigoriev I.V."/>
            <person name="Gasch A.P."/>
        </authorList>
    </citation>
    <scope>NUCLEOTIDE SEQUENCE [LARGE SCALE GENOMIC DNA]</scope>
    <source>
        <strain evidence="9">NRRL Y-27907 / 11-Y1</strain>
    </source>
</reference>
<dbReference type="SUPFAM" id="SSF47113">
    <property type="entry name" value="Histone-fold"/>
    <property type="match status" value="1"/>
</dbReference>
<dbReference type="STRING" id="619300.G3AVG5"/>
<evidence type="ECO:0000256" key="3">
    <source>
        <dbReference type="ARBA" id="ARBA00023163"/>
    </source>
</evidence>
<dbReference type="InterPro" id="IPR009072">
    <property type="entry name" value="Histone-fold"/>
</dbReference>
<feature type="compositionally biased region" description="Basic residues" evidence="7">
    <location>
        <begin position="198"/>
        <end position="218"/>
    </location>
</feature>
<dbReference type="InParanoid" id="G3AVG5"/>
<comment type="similarity">
    <text evidence="5">Belongs to the TAF13 family.</text>
</comment>
<keyword evidence="2" id="KW-0805">Transcription regulation</keyword>
<dbReference type="AlphaFoldDB" id="G3AVG5"/>
<feature type="compositionally biased region" description="Acidic residues" evidence="7">
    <location>
        <begin position="163"/>
        <end position="180"/>
    </location>
</feature>
<gene>
    <name evidence="8" type="ORF">SPAPADRAFT_63545</name>
</gene>
<dbReference type="GeneID" id="18874795"/>
<feature type="compositionally biased region" description="Basic and acidic residues" evidence="7">
    <location>
        <begin position="181"/>
        <end position="197"/>
    </location>
</feature>
<dbReference type="RefSeq" id="XP_007377680.1">
    <property type="nucleotide sequence ID" value="XM_007377618.1"/>
</dbReference>
<feature type="region of interest" description="Disordered" evidence="7">
    <location>
        <begin position="1"/>
        <end position="41"/>
    </location>
</feature>
<dbReference type="GO" id="GO:0051123">
    <property type="term" value="P:RNA polymerase II preinitiation complex assembly"/>
    <property type="evidence" value="ECO:0007669"/>
    <property type="project" value="TreeGrafter"/>
</dbReference>
<dbReference type="Gene3D" id="1.10.20.10">
    <property type="entry name" value="Histone, subunit A"/>
    <property type="match status" value="1"/>
</dbReference>
<dbReference type="Proteomes" id="UP000000709">
    <property type="component" value="Unassembled WGS sequence"/>
</dbReference>
<evidence type="ECO:0000313" key="9">
    <source>
        <dbReference type="Proteomes" id="UP000000709"/>
    </source>
</evidence>
<dbReference type="GO" id="GO:0046982">
    <property type="term" value="F:protein heterodimerization activity"/>
    <property type="evidence" value="ECO:0007669"/>
    <property type="project" value="InterPro"/>
</dbReference>
<dbReference type="EMBL" id="GL996506">
    <property type="protein sequence ID" value="EGW29914.1"/>
    <property type="molecule type" value="Genomic_DNA"/>
</dbReference>
<keyword evidence="4" id="KW-0539">Nucleus</keyword>
<dbReference type="InterPro" id="IPR003195">
    <property type="entry name" value="TFIID_TAF13"/>
</dbReference>
<evidence type="ECO:0000256" key="4">
    <source>
        <dbReference type="ARBA" id="ARBA00023242"/>
    </source>
</evidence>
<dbReference type="Pfam" id="PF02269">
    <property type="entry name" value="TFIID-18kDa"/>
    <property type="match status" value="1"/>
</dbReference>
<evidence type="ECO:0000313" key="8">
    <source>
        <dbReference type="EMBL" id="EGW29914.1"/>
    </source>
</evidence>
<evidence type="ECO:0000256" key="7">
    <source>
        <dbReference type="SAM" id="MobiDB-lite"/>
    </source>
</evidence>
<proteinExistence type="inferred from homology"/>
<keyword evidence="3" id="KW-0804">Transcription</keyword>
<keyword evidence="9" id="KW-1185">Reference proteome</keyword>
<protein>
    <recommendedName>
        <fullName evidence="6">Transcription initiation factor TFIID subunit 13</fullName>
    </recommendedName>
</protein>
<dbReference type="HOGENOM" id="CLU_076665_0_0_1"/>
<organism evidence="9">
    <name type="scientific">Spathaspora passalidarum (strain NRRL Y-27907 / 11-Y1)</name>
    <dbReference type="NCBI Taxonomy" id="619300"/>
    <lineage>
        <taxon>Eukaryota</taxon>
        <taxon>Fungi</taxon>
        <taxon>Dikarya</taxon>
        <taxon>Ascomycota</taxon>
        <taxon>Saccharomycotina</taxon>
        <taxon>Pichiomycetes</taxon>
        <taxon>Debaryomycetaceae</taxon>
        <taxon>Spathaspora</taxon>
    </lineage>
</organism>
<dbReference type="PANTHER" id="PTHR11380">
    <property type="entry name" value="TRANSCRIPTION INITIATION FACTOR TFIID/SUPT3-RELATED"/>
    <property type="match status" value="1"/>
</dbReference>
<name>G3AVG5_SPAPN</name>
<dbReference type="PANTHER" id="PTHR11380:SF5">
    <property type="entry name" value="TRANSCRIPTION INITIATION FACTOR TFIID SUBUNIT 13"/>
    <property type="match status" value="1"/>
</dbReference>
<evidence type="ECO:0000256" key="2">
    <source>
        <dbReference type="ARBA" id="ARBA00023015"/>
    </source>
</evidence>
<dbReference type="eggNOG" id="KOG3901">
    <property type="taxonomic scope" value="Eukaryota"/>
</dbReference>
<evidence type="ECO:0000256" key="5">
    <source>
        <dbReference type="ARBA" id="ARBA00038392"/>
    </source>
</evidence>
<evidence type="ECO:0000256" key="1">
    <source>
        <dbReference type="ARBA" id="ARBA00004123"/>
    </source>
</evidence>
<evidence type="ECO:0000256" key="6">
    <source>
        <dbReference type="ARBA" id="ARBA00040136"/>
    </source>
</evidence>
<accession>G3AVG5</accession>
<sequence length="218" mass="24802">MSDQLKKYPVGTPHSTSSQPQAPLKPITPNTSINLPKRPMVTQSLPPITQAKRKRRKQRLFTKDIENLLYAMGDRPVSTDATVSALEDILVEYLTDLSGQILMFARSQGRSRIKMNDLAFALRRDPLKLARFQYIIEQSQKIERAKKMFEDKANDYSDGEKDGSDDENDIDDDGERDGDDGEVRVNSKQENTTESKGKNKKRKVTGNVMIKKKKDLQE</sequence>
<feature type="region of interest" description="Disordered" evidence="7">
    <location>
        <begin position="154"/>
        <end position="218"/>
    </location>
</feature>
<dbReference type="KEGG" id="spaa:SPAPADRAFT_63545"/>